<dbReference type="FunFam" id="3.40.50.2000:FF:000060">
    <property type="entry name" value="Glycosyltransferase"/>
    <property type="match status" value="1"/>
</dbReference>
<dbReference type="KEGG" id="smo:SELMODRAFT_54652"/>
<dbReference type="InterPro" id="IPR035595">
    <property type="entry name" value="UDP_glycos_trans_CS"/>
</dbReference>
<dbReference type="SUPFAM" id="SSF53756">
    <property type="entry name" value="UDP-Glycosyltransferase/glycogen phosphorylase"/>
    <property type="match status" value="1"/>
</dbReference>
<dbReference type="HOGENOM" id="CLU_001724_1_0_1"/>
<keyword evidence="5" id="KW-1185">Reference proteome</keyword>
<protein>
    <submittedName>
        <fullName evidence="4">Uncharacterized protein</fullName>
    </submittedName>
</protein>
<sequence>AVVVDLLLPWTTSVIDELRIPRYVLYTAAASHLAIGLHLNANKEGKSLETLAMEAEKEGVIRVPGLPPLKWNEVSKEHKDKSDTFFAGGESYRRFLLGCKGILLNTCYELEGKVIDAVRAVYPEIKLFPVGPLIPEHLLDHSRDLQCEAWLNKQEKSSVLYISFGSWIGIVEKQMSELALALESSKKAFLWVLPVPDPGADTEKFLACVLPKGFQERTSERGLIIPEWAPQHLILSHPAVGGFLTHCGWNSVTESISVAGVPLLCWPFVADQPAICRFVVDGLRIGVDIRENREGIAESGEIERAVRQVMESDDLRERARSLKN</sequence>
<feature type="non-terminal residue" evidence="4">
    <location>
        <position position="324"/>
    </location>
</feature>
<dbReference type="FunCoup" id="D8RVL4">
    <property type="interactions" value="549"/>
</dbReference>
<feature type="non-terminal residue" evidence="4">
    <location>
        <position position="1"/>
    </location>
</feature>
<keyword evidence="3" id="KW-0328">Glycosyltransferase</keyword>
<dbReference type="Proteomes" id="UP000001514">
    <property type="component" value="Unassembled WGS sequence"/>
</dbReference>
<evidence type="ECO:0000256" key="2">
    <source>
        <dbReference type="ARBA" id="ARBA00022679"/>
    </source>
</evidence>
<dbReference type="Gramene" id="EFJ23794">
    <property type="protein sequence ID" value="EFJ23794"/>
    <property type="gene ID" value="SELMODRAFT_54652"/>
</dbReference>
<name>D8RVL4_SELML</name>
<dbReference type="Pfam" id="PF00201">
    <property type="entry name" value="UDPGT"/>
    <property type="match status" value="1"/>
</dbReference>
<dbReference type="PANTHER" id="PTHR48048:SF45">
    <property type="entry name" value="GLYCOSYLTRANSFERASE"/>
    <property type="match status" value="1"/>
</dbReference>
<evidence type="ECO:0000313" key="5">
    <source>
        <dbReference type="Proteomes" id="UP000001514"/>
    </source>
</evidence>
<proteinExistence type="inferred from homology"/>
<evidence type="ECO:0000256" key="3">
    <source>
        <dbReference type="RuleBase" id="RU003718"/>
    </source>
</evidence>
<reference evidence="4 5" key="1">
    <citation type="journal article" date="2011" name="Science">
        <title>The Selaginella genome identifies genetic changes associated with the evolution of vascular plants.</title>
        <authorList>
            <person name="Banks J.A."/>
            <person name="Nishiyama T."/>
            <person name="Hasebe M."/>
            <person name="Bowman J.L."/>
            <person name="Gribskov M."/>
            <person name="dePamphilis C."/>
            <person name="Albert V.A."/>
            <person name="Aono N."/>
            <person name="Aoyama T."/>
            <person name="Ambrose B.A."/>
            <person name="Ashton N.W."/>
            <person name="Axtell M.J."/>
            <person name="Barker E."/>
            <person name="Barker M.S."/>
            <person name="Bennetzen J.L."/>
            <person name="Bonawitz N.D."/>
            <person name="Chapple C."/>
            <person name="Cheng C."/>
            <person name="Correa L.G."/>
            <person name="Dacre M."/>
            <person name="DeBarry J."/>
            <person name="Dreyer I."/>
            <person name="Elias M."/>
            <person name="Engstrom E.M."/>
            <person name="Estelle M."/>
            <person name="Feng L."/>
            <person name="Finet C."/>
            <person name="Floyd S.K."/>
            <person name="Frommer W.B."/>
            <person name="Fujita T."/>
            <person name="Gramzow L."/>
            <person name="Gutensohn M."/>
            <person name="Harholt J."/>
            <person name="Hattori M."/>
            <person name="Heyl A."/>
            <person name="Hirai T."/>
            <person name="Hiwatashi Y."/>
            <person name="Ishikawa M."/>
            <person name="Iwata M."/>
            <person name="Karol K.G."/>
            <person name="Koehler B."/>
            <person name="Kolukisaoglu U."/>
            <person name="Kubo M."/>
            <person name="Kurata T."/>
            <person name="Lalonde S."/>
            <person name="Li K."/>
            <person name="Li Y."/>
            <person name="Litt A."/>
            <person name="Lyons E."/>
            <person name="Manning G."/>
            <person name="Maruyama T."/>
            <person name="Michael T.P."/>
            <person name="Mikami K."/>
            <person name="Miyazaki S."/>
            <person name="Morinaga S."/>
            <person name="Murata T."/>
            <person name="Mueller-Roeber B."/>
            <person name="Nelson D.R."/>
            <person name="Obara M."/>
            <person name="Oguri Y."/>
            <person name="Olmstead R.G."/>
            <person name="Onodera N."/>
            <person name="Petersen B.L."/>
            <person name="Pils B."/>
            <person name="Prigge M."/>
            <person name="Rensing S.A."/>
            <person name="Riano-Pachon D.M."/>
            <person name="Roberts A.W."/>
            <person name="Sato Y."/>
            <person name="Scheller H.V."/>
            <person name="Schulz B."/>
            <person name="Schulz C."/>
            <person name="Shakirov E.V."/>
            <person name="Shibagaki N."/>
            <person name="Shinohara N."/>
            <person name="Shippen D.E."/>
            <person name="Soerensen I."/>
            <person name="Sotooka R."/>
            <person name="Sugimoto N."/>
            <person name="Sugita M."/>
            <person name="Sumikawa N."/>
            <person name="Tanurdzic M."/>
            <person name="Theissen G."/>
            <person name="Ulvskov P."/>
            <person name="Wakazuki S."/>
            <person name="Weng J.K."/>
            <person name="Willats W.W."/>
            <person name="Wipf D."/>
            <person name="Wolf P.G."/>
            <person name="Yang L."/>
            <person name="Zimmer A.D."/>
            <person name="Zhu Q."/>
            <person name="Mitros T."/>
            <person name="Hellsten U."/>
            <person name="Loque D."/>
            <person name="Otillar R."/>
            <person name="Salamov A."/>
            <person name="Schmutz J."/>
            <person name="Shapiro H."/>
            <person name="Lindquist E."/>
            <person name="Lucas S."/>
            <person name="Rokhsar D."/>
            <person name="Grigoriev I.V."/>
        </authorList>
    </citation>
    <scope>NUCLEOTIDE SEQUENCE [LARGE SCALE GENOMIC DNA]</scope>
</reference>
<organism evidence="5">
    <name type="scientific">Selaginella moellendorffii</name>
    <name type="common">Spikemoss</name>
    <dbReference type="NCBI Taxonomy" id="88036"/>
    <lineage>
        <taxon>Eukaryota</taxon>
        <taxon>Viridiplantae</taxon>
        <taxon>Streptophyta</taxon>
        <taxon>Embryophyta</taxon>
        <taxon>Tracheophyta</taxon>
        <taxon>Lycopodiopsida</taxon>
        <taxon>Selaginellales</taxon>
        <taxon>Selaginellaceae</taxon>
        <taxon>Selaginella</taxon>
    </lineage>
</organism>
<dbReference type="EMBL" id="GL377591">
    <property type="protein sequence ID" value="EFJ23794.1"/>
    <property type="molecule type" value="Genomic_DNA"/>
</dbReference>
<dbReference type="AlphaFoldDB" id="D8RVL4"/>
<dbReference type="PROSITE" id="PS00375">
    <property type="entry name" value="UDPGT"/>
    <property type="match status" value="1"/>
</dbReference>
<evidence type="ECO:0000313" key="4">
    <source>
        <dbReference type="EMBL" id="EFJ23794.1"/>
    </source>
</evidence>
<dbReference type="eggNOG" id="KOG1192">
    <property type="taxonomic scope" value="Eukaryota"/>
</dbReference>
<dbReference type="CDD" id="cd03784">
    <property type="entry name" value="GT1_Gtf-like"/>
    <property type="match status" value="1"/>
</dbReference>
<gene>
    <name evidence="4" type="ORF">SELMODRAFT_54652</name>
</gene>
<dbReference type="Gene3D" id="3.40.50.2000">
    <property type="entry name" value="Glycogen Phosphorylase B"/>
    <property type="match status" value="2"/>
</dbReference>
<dbReference type="GO" id="GO:0035251">
    <property type="term" value="F:UDP-glucosyltransferase activity"/>
    <property type="evidence" value="ECO:0000318"/>
    <property type="project" value="GO_Central"/>
</dbReference>
<dbReference type="InParanoid" id="D8RVL4"/>
<evidence type="ECO:0000256" key="1">
    <source>
        <dbReference type="ARBA" id="ARBA00009995"/>
    </source>
</evidence>
<dbReference type="InterPro" id="IPR002213">
    <property type="entry name" value="UDP_glucos_trans"/>
</dbReference>
<keyword evidence="2 3" id="KW-0808">Transferase</keyword>
<accession>D8RVL4</accession>
<dbReference type="PANTHER" id="PTHR48048">
    <property type="entry name" value="GLYCOSYLTRANSFERASE"/>
    <property type="match status" value="1"/>
</dbReference>
<comment type="similarity">
    <text evidence="1 3">Belongs to the UDP-glycosyltransferase family.</text>
</comment>
<dbReference type="InterPro" id="IPR050481">
    <property type="entry name" value="UDP-glycosyltransf_plant"/>
</dbReference>
<dbReference type="OMA" id="FMTAKFM"/>